<protein>
    <recommendedName>
        <fullName evidence="4">YARHG domain-containing protein</fullName>
    </recommendedName>
</protein>
<dbReference type="EMBL" id="JRHH01000004">
    <property type="protein sequence ID" value="KGD67823.1"/>
    <property type="molecule type" value="Genomic_DNA"/>
</dbReference>
<organism evidence="2 3">
    <name type="scientific">Flavobacterium aquatile LMG 4008 = ATCC 11947</name>
    <dbReference type="NCBI Taxonomy" id="1453498"/>
    <lineage>
        <taxon>Bacteria</taxon>
        <taxon>Pseudomonadati</taxon>
        <taxon>Bacteroidota</taxon>
        <taxon>Flavobacteriia</taxon>
        <taxon>Flavobacteriales</taxon>
        <taxon>Flavobacteriaceae</taxon>
        <taxon>Flavobacterium</taxon>
    </lineage>
</organism>
<dbReference type="RefSeq" id="WP_035127368.1">
    <property type="nucleotide sequence ID" value="NZ_JRHH01000004.1"/>
</dbReference>
<evidence type="ECO:0000256" key="1">
    <source>
        <dbReference type="SAM" id="SignalP"/>
    </source>
</evidence>
<accession>A0A095TZJ7</accession>
<feature type="chain" id="PRO_5001910973" description="YARHG domain-containing protein" evidence="1">
    <location>
        <begin position="22"/>
        <end position="288"/>
    </location>
</feature>
<dbReference type="AlphaFoldDB" id="A0A095TZJ7"/>
<sequence length="288" mass="34347">MILLKKIVLASILITSQLMFSQLEDLERAKNFNKCELTYTDGHKVDGYIAYFLENTSGDYEDLYASSFERFLNLDDNSFEFKANVSDLPKTITQKNLSMITVFYDKNYYMSYRLMNIRKLDSDGKLITSTKKAWLPIIKEDIISLYQKNFYEDTFKYSRKSKDYILKKRKKLITLTYLSNQKQDIAFEIYDLEKFRISMPKYNDKYVAKVFQYIFQDCSDFVKTIIKNGKWEHSQFDKSTIDYDSLIDEAKKSTLDEFEKYYTIDTLYLKKESEPFLNLIESYKKNCN</sequence>
<dbReference type="OrthoDB" id="1366264at2"/>
<dbReference type="Proteomes" id="UP000029554">
    <property type="component" value="Unassembled WGS sequence"/>
</dbReference>
<reference evidence="2 3" key="1">
    <citation type="submission" date="2014-09" db="EMBL/GenBank/DDBJ databases">
        <title>Whole Genome Shotgun of Flavobacterium aquatile LMG 4008.</title>
        <authorList>
            <person name="Gale A.N."/>
            <person name="Pipes S.E."/>
            <person name="Newman J.D."/>
        </authorList>
    </citation>
    <scope>NUCLEOTIDE SEQUENCE [LARGE SCALE GENOMIC DNA]</scope>
    <source>
        <strain evidence="2 3">LMG 4008</strain>
    </source>
</reference>
<feature type="signal peptide" evidence="1">
    <location>
        <begin position="1"/>
        <end position="21"/>
    </location>
</feature>
<evidence type="ECO:0008006" key="4">
    <source>
        <dbReference type="Google" id="ProtNLM"/>
    </source>
</evidence>
<comment type="caution">
    <text evidence="2">The sequence shown here is derived from an EMBL/GenBank/DDBJ whole genome shotgun (WGS) entry which is preliminary data.</text>
</comment>
<name>A0A095TZJ7_9FLAO</name>
<dbReference type="eggNOG" id="ENOG5030YKZ">
    <property type="taxonomic scope" value="Bacteria"/>
</dbReference>
<gene>
    <name evidence="2" type="ORF">LG45_11950</name>
</gene>
<evidence type="ECO:0000313" key="3">
    <source>
        <dbReference type="Proteomes" id="UP000029554"/>
    </source>
</evidence>
<proteinExistence type="predicted"/>
<dbReference type="STRING" id="1453498.LG45_11950"/>
<keyword evidence="3" id="KW-1185">Reference proteome</keyword>
<evidence type="ECO:0000313" key="2">
    <source>
        <dbReference type="EMBL" id="KGD67823.1"/>
    </source>
</evidence>
<keyword evidence="1" id="KW-0732">Signal</keyword>